<dbReference type="PRINTS" id="PR00111">
    <property type="entry name" value="ABHYDROLASE"/>
</dbReference>
<organism evidence="3 4">
    <name type="scientific">Saliniramus fredricksonii</name>
    <dbReference type="NCBI Taxonomy" id="1653334"/>
    <lineage>
        <taxon>Bacteria</taxon>
        <taxon>Pseudomonadati</taxon>
        <taxon>Pseudomonadota</taxon>
        <taxon>Alphaproteobacteria</taxon>
        <taxon>Hyphomicrobiales</taxon>
        <taxon>Salinarimonadaceae</taxon>
        <taxon>Saliniramus</taxon>
    </lineage>
</organism>
<dbReference type="EMBL" id="FMBM01000001">
    <property type="protein sequence ID" value="SCC77992.1"/>
    <property type="molecule type" value="Genomic_DNA"/>
</dbReference>
<dbReference type="Pfam" id="PF00561">
    <property type="entry name" value="Abhydrolase_1"/>
    <property type="match status" value="1"/>
</dbReference>
<gene>
    <name evidence="3" type="ORF">GA0071312_0017</name>
</gene>
<comment type="caution">
    <text evidence="3">The sequence shown here is derived from an EMBL/GenBank/DDBJ whole genome shotgun (WGS) entry which is preliminary data.</text>
</comment>
<dbReference type="PANTHER" id="PTHR46438">
    <property type="entry name" value="ALPHA/BETA-HYDROLASES SUPERFAMILY PROTEIN"/>
    <property type="match status" value="1"/>
</dbReference>
<accession>A0ABY0K3I3</accession>
<dbReference type="InterPro" id="IPR000073">
    <property type="entry name" value="AB_hydrolase_1"/>
</dbReference>
<reference evidence="3 4" key="1">
    <citation type="submission" date="2016-08" db="EMBL/GenBank/DDBJ databases">
        <authorList>
            <person name="Varghese N."/>
            <person name="Submissions Spin"/>
        </authorList>
    </citation>
    <scope>NUCLEOTIDE SEQUENCE [LARGE SCALE GENOMIC DNA]</scope>
    <source>
        <strain evidence="3 4">HL-109</strain>
    </source>
</reference>
<dbReference type="Proteomes" id="UP000182800">
    <property type="component" value="Unassembled WGS sequence"/>
</dbReference>
<proteinExistence type="predicted"/>
<protein>
    <submittedName>
        <fullName evidence="3">Pimeloyl-ACP methyl ester carboxylesterase</fullName>
    </submittedName>
</protein>
<name>A0ABY0K3I3_9HYPH</name>
<dbReference type="PANTHER" id="PTHR46438:SF11">
    <property type="entry name" value="LIPASE-RELATED"/>
    <property type="match status" value="1"/>
</dbReference>
<keyword evidence="4" id="KW-1185">Reference proteome</keyword>
<evidence type="ECO:0000313" key="3">
    <source>
        <dbReference type="EMBL" id="SCC77992.1"/>
    </source>
</evidence>
<evidence type="ECO:0000256" key="1">
    <source>
        <dbReference type="SAM" id="MobiDB-lite"/>
    </source>
</evidence>
<evidence type="ECO:0000313" key="4">
    <source>
        <dbReference type="Proteomes" id="UP000182800"/>
    </source>
</evidence>
<dbReference type="Gene3D" id="3.40.50.1820">
    <property type="entry name" value="alpha/beta hydrolase"/>
    <property type="match status" value="1"/>
</dbReference>
<feature type="domain" description="AB hydrolase-1" evidence="2">
    <location>
        <begin position="62"/>
        <end position="293"/>
    </location>
</feature>
<sequence>MSRSEPMKVFLVCVGLLVAAYAAGYRADLDPQDIERQFSMPHSLFTDVEGTRVHFTDEGDGPVILLIHGSGAEIGVWQPLSAVLSMNGYRVISTDLPGSGLSGFDPRGRYDADSGMAFVLAFLRELGIERATVLGHSTGGQIAWRAALAPESPVERLILVASTGYPHPSPMTWTLARVPLLGEIMRHITPRFLVRMNLRDTFYDDDRVTDELVDRYYAMIRRAGARDALLARMRAVSFDSHEYIRCIRQPALVLWGAGDIWLPVEIGEWFAGEISAAHLVTFPETGHNVPEEADPDLLAATIADWMSEAVDGATMERRPGCDAAHAPEAGDPASRVDTGEIPA</sequence>
<evidence type="ECO:0000259" key="2">
    <source>
        <dbReference type="Pfam" id="PF00561"/>
    </source>
</evidence>
<feature type="region of interest" description="Disordered" evidence="1">
    <location>
        <begin position="318"/>
        <end position="343"/>
    </location>
</feature>
<dbReference type="InterPro" id="IPR029058">
    <property type="entry name" value="AB_hydrolase_fold"/>
</dbReference>
<dbReference type="SUPFAM" id="SSF53474">
    <property type="entry name" value="alpha/beta-Hydrolases"/>
    <property type="match status" value="1"/>
</dbReference>